<evidence type="ECO:0000259" key="2">
    <source>
        <dbReference type="Pfam" id="PF01935"/>
    </source>
</evidence>
<sequence>MSKPASPTVDYEKLGAFYLGREVDPATGETLPGPLLYDSKDLCTHAVIVGMTGSGKTGLGVGLLEEAAIDGVPAIIVDPKGDMGNLALNFPQLRPEDFEPWVDAGEAQRAGKSVPEHAKATAEMWEKGIGKWDQDKARIKRLAHAAEVKIWTPGSKAGNPITMLKSFDAPAPAVIRDAESLGDRVQATTAGLLSLVGIDPDPVKSREAILIANILQHYWSRGENLGIGEMIGAIQSPPFEKLGVLDVETFYPRGDRASLAMRLNGLLASPGFAAWLEGEPLEIQRLLYAPDGRPRLSVLSLSHLSDEERMSFVTVLLGEILSWVRTQPGTSSLRALLYMDEIFGYFPPTANPPSKKPMLTLLKQARAFGLGVVLSTQNPVDLDYKGLSNCGTWFLGRLQTERDKLRVLDGLQGSLGEGGGLDRSTLEKMLSGMEKRTFLLHNVHEEKPALFQTRWVLSYLRGPLTRPEIERVTAKDKMDPPSASTLKAETKERAIAAEESAAQSSATLALKKSETFEGTALRPEIPEGIAERFLPLTDEPDESATVLYRPGLYVEAKAHYASSPMNVDHWVTFYGHAPIGEDEPALDWEDALIEDKEILAHKGGKRPRKGAQYADLPSTAKKTTTWARWHKGIQTQIYQAHAIECLKDKTTKLVSDALETPAAFRARTRQAHVEARDLALEKLRAKFATKIDRAQEQVRKAHERLGVQEEQLEEKSSNSWLSMGSSLLGALFSRKKLSATNMRSAKSALNSRTKVAKEKQDVERAERELKEREEDMRALEAEFKAAIDEISEVPAARDIELDEVTIRARKSDFDLSPPVLLWTPWIIGSDGVARRG</sequence>
<dbReference type="Gene3D" id="3.40.50.300">
    <property type="entry name" value="P-loop containing nucleotide triphosphate hydrolases"/>
    <property type="match status" value="2"/>
</dbReference>
<dbReference type="Pfam" id="PF01935">
    <property type="entry name" value="DUF87"/>
    <property type="match status" value="1"/>
</dbReference>
<feature type="coiled-coil region" evidence="1">
    <location>
        <begin position="748"/>
        <end position="789"/>
    </location>
</feature>
<dbReference type="AlphaFoldDB" id="A0A518EWF3"/>
<dbReference type="OrthoDB" id="9758751at2"/>
<organism evidence="3 4">
    <name type="scientific">Saltatorellus ferox</name>
    <dbReference type="NCBI Taxonomy" id="2528018"/>
    <lineage>
        <taxon>Bacteria</taxon>
        <taxon>Pseudomonadati</taxon>
        <taxon>Planctomycetota</taxon>
        <taxon>Planctomycetia</taxon>
        <taxon>Planctomycetia incertae sedis</taxon>
        <taxon>Saltatorellus</taxon>
    </lineage>
</organism>
<dbReference type="EMBL" id="CP036434">
    <property type="protein sequence ID" value="QDV08425.1"/>
    <property type="molecule type" value="Genomic_DNA"/>
</dbReference>
<protein>
    <submittedName>
        <fullName evidence="3">AAA-like domain protein</fullName>
    </submittedName>
</protein>
<proteinExistence type="predicted"/>
<feature type="coiled-coil region" evidence="1">
    <location>
        <begin position="684"/>
        <end position="711"/>
    </location>
</feature>
<evidence type="ECO:0000313" key="4">
    <source>
        <dbReference type="Proteomes" id="UP000320390"/>
    </source>
</evidence>
<dbReference type="PANTHER" id="PTHR30121:SF6">
    <property type="entry name" value="SLR6007 PROTEIN"/>
    <property type="match status" value="1"/>
</dbReference>
<accession>A0A518EWF3</accession>
<dbReference type="InterPro" id="IPR027417">
    <property type="entry name" value="P-loop_NTPase"/>
</dbReference>
<feature type="domain" description="Helicase HerA central" evidence="2">
    <location>
        <begin position="40"/>
        <end position="87"/>
    </location>
</feature>
<evidence type="ECO:0000313" key="3">
    <source>
        <dbReference type="EMBL" id="QDV08425.1"/>
    </source>
</evidence>
<evidence type="ECO:0000256" key="1">
    <source>
        <dbReference type="SAM" id="Coils"/>
    </source>
</evidence>
<dbReference type="SUPFAM" id="SSF52540">
    <property type="entry name" value="P-loop containing nucleoside triphosphate hydrolases"/>
    <property type="match status" value="1"/>
</dbReference>
<dbReference type="PANTHER" id="PTHR30121">
    <property type="entry name" value="UNCHARACTERIZED PROTEIN YJGR-RELATED"/>
    <property type="match status" value="1"/>
</dbReference>
<reference evidence="3 4" key="1">
    <citation type="submission" date="2019-02" db="EMBL/GenBank/DDBJ databases">
        <title>Deep-cultivation of Planctomycetes and their phenomic and genomic characterization uncovers novel biology.</title>
        <authorList>
            <person name="Wiegand S."/>
            <person name="Jogler M."/>
            <person name="Boedeker C."/>
            <person name="Pinto D."/>
            <person name="Vollmers J."/>
            <person name="Rivas-Marin E."/>
            <person name="Kohn T."/>
            <person name="Peeters S.H."/>
            <person name="Heuer A."/>
            <person name="Rast P."/>
            <person name="Oberbeckmann S."/>
            <person name="Bunk B."/>
            <person name="Jeske O."/>
            <person name="Meyerdierks A."/>
            <person name="Storesund J.E."/>
            <person name="Kallscheuer N."/>
            <person name="Luecker S."/>
            <person name="Lage O.M."/>
            <person name="Pohl T."/>
            <person name="Merkel B.J."/>
            <person name="Hornburger P."/>
            <person name="Mueller R.-W."/>
            <person name="Bruemmer F."/>
            <person name="Labrenz M."/>
            <person name="Spormann A.M."/>
            <person name="Op den Camp H."/>
            <person name="Overmann J."/>
            <person name="Amann R."/>
            <person name="Jetten M.S.M."/>
            <person name="Mascher T."/>
            <person name="Medema M.H."/>
            <person name="Devos D.P."/>
            <person name="Kaster A.-K."/>
            <person name="Ovreas L."/>
            <person name="Rohde M."/>
            <person name="Galperin M.Y."/>
            <person name="Jogler C."/>
        </authorList>
    </citation>
    <scope>NUCLEOTIDE SEQUENCE [LARGE SCALE GENOMIC DNA]</scope>
    <source>
        <strain evidence="3 4">Poly30</strain>
    </source>
</reference>
<dbReference type="RefSeq" id="WP_145201066.1">
    <property type="nucleotide sequence ID" value="NZ_CP036434.1"/>
</dbReference>
<dbReference type="InterPro" id="IPR051162">
    <property type="entry name" value="T4SS_component"/>
</dbReference>
<keyword evidence="1" id="KW-0175">Coiled coil</keyword>
<dbReference type="InterPro" id="IPR002789">
    <property type="entry name" value="HerA_central"/>
</dbReference>
<dbReference type="Proteomes" id="UP000320390">
    <property type="component" value="Chromosome"/>
</dbReference>
<name>A0A518EWF3_9BACT</name>
<keyword evidence="4" id="KW-1185">Reference proteome</keyword>
<gene>
    <name evidence="3" type="ORF">Poly30_39680</name>
</gene>